<dbReference type="GO" id="GO:0008270">
    <property type="term" value="F:zinc ion binding"/>
    <property type="evidence" value="ECO:0007669"/>
    <property type="project" value="UniProtKB-KW"/>
</dbReference>
<dbReference type="PROSITE" id="PS50158">
    <property type="entry name" value="ZF_CCHC"/>
    <property type="match status" value="1"/>
</dbReference>
<dbReference type="PANTHER" id="PTHR13316:SF0">
    <property type="entry name" value="ZINC FINGER CCHC DOMAIN-CONTAINING PROTEIN 8"/>
    <property type="match status" value="1"/>
</dbReference>
<evidence type="ECO:0000256" key="2">
    <source>
        <dbReference type="ARBA" id="ARBA00007497"/>
    </source>
</evidence>
<proteinExistence type="inferred from homology"/>
<keyword evidence="4 7" id="KW-0863">Zinc-finger</keyword>
<protein>
    <submittedName>
        <fullName evidence="10">Zinc finger CCHC domain-containing protein 8</fullName>
    </submittedName>
</protein>
<feature type="compositionally biased region" description="Low complexity" evidence="8">
    <location>
        <begin position="280"/>
        <end position="289"/>
    </location>
</feature>
<evidence type="ECO:0000313" key="10">
    <source>
        <dbReference type="EMBL" id="JAT62899.1"/>
    </source>
</evidence>
<dbReference type="GO" id="GO:0003723">
    <property type="term" value="F:RNA binding"/>
    <property type="evidence" value="ECO:0007669"/>
    <property type="project" value="TreeGrafter"/>
</dbReference>
<dbReference type="InterPro" id="IPR052115">
    <property type="entry name" value="NEXT_complex_subunit_ZCCHC8"/>
</dbReference>
<feature type="compositionally biased region" description="Low complexity" evidence="8">
    <location>
        <begin position="403"/>
        <end position="415"/>
    </location>
</feature>
<reference evidence="10" key="1">
    <citation type="submission" date="2015-07" db="EMBL/GenBank/DDBJ databases">
        <title>Transcriptome Assembly of Anthurium amnicola.</title>
        <authorList>
            <person name="Suzuki J."/>
        </authorList>
    </citation>
    <scope>NUCLEOTIDE SEQUENCE</scope>
</reference>
<dbReference type="GO" id="GO:0005654">
    <property type="term" value="C:nucleoplasm"/>
    <property type="evidence" value="ECO:0007669"/>
    <property type="project" value="UniProtKB-SubCell"/>
</dbReference>
<evidence type="ECO:0000256" key="5">
    <source>
        <dbReference type="ARBA" id="ARBA00022833"/>
    </source>
</evidence>
<dbReference type="EMBL" id="GDJX01005037">
    <property type="protein sequence ID" value="JAT62899.1"/>
    <property type="molecule type" value="Transcribed_RNA"/>
</dbReference>
<dbReference type="EMBL" id="GDJX01002038">
    <property type="protein sequence ID" value="JAT65898.1"/>
    <property type="molecule type" value="Transcribed_RNA"/>
</dbReference>
<dbReference type="AlphaFoldDB" id="A0A1D1Z7Q8"/>
<accession>A0A1D1Z7Q8</accession>
<feature type="domain" description="CCHC-type" evidence="9">
    <location>
        <begin position="246"/>
        <end position="262"/>
    </location>
</feature>
<dbReference type="Pfam" id="PF04046">
    <property type="entry name" value="PSP"/>
    <property type="match status" value="1"/>
</dbReference>
<feature type="compositionally biased region" description="Basic and acidic residues" evidence="8">
    <location>
        <begin position="436"/>
        <end position="446"/>
    </location>
</feature>
<dbReference type="InterPro" id="IPR006568">
    <property type="entry name" value="PSP_pro-rich"/>
</dbReference>
<comment type="subcellular location">
    <subcellularLocation>
        <location evidence="1">Nucleus</location>
        <location evidence="1">Nucleoplasm</location>
    </subcellularLocation>
</comment>
<evidence type="ECO:0000256" key="3">
    <source>
        <dbReference type="ARBA" id="ARBA00022723"/>
    </source>
</evidence>
<feature type="region of interest" description="Disordered" evidence="8">
    <location>
        <begin position="356"/>
        <end position="553"/>
    </location>
</feature>
<dbReference type="PANTHER" id="PTHR13316">
    <property type="entry name" value="ZINC FINGER, CCHC DOMAIN CONTAINING 8"/>
    <property type="match status" value="1"/>
</dbReference>
<keyword evidence="3" id="KW-0479">Metal-binding</keyword>
<feature type="region of interest" description="Disordered" evidence="8">
    <location>
        <begin position="271"/>
        <end position="297"/>
    </location>
</feature>
<dbReference type="InterPro" id="IPR001878">
    <property type="entry name" value="Znf_CCHC"/>
</dbReference>
<evidence type="ECO:0000313" key="11">
    <source>
        <dbReference type="EMBL" id="JAT65898.1"/>
    </source>
</evidence>
<feature type="compositionally biased region" description="Polar residues" evidence="8">
    <location>
        <begin position="498"/>
        <end position="513"/>
    </location>
</feature>
<name>A0A1D1Z7Q8_9ARAE</name>
<feature type="compositionally biased region" description="Acidic residues" evidence="8">
    <location>
        <begin position="357"/>
        <end position="369"/>
    </location>
</feature>
<evidence type="ECO:0000259" key="9">
    <source>
        <dbReference type="PROSITE" id="PS50158"/>
    </source>
</evidence>
<evidence type="ECO:0000256" key="6">
    <source>
        <dbReference type="ARBA" id="ARBA00023242"/>
    </source>
</evidence>
<evidence type="ECO:0000256" key="7">
    <source>
        <dbReference type="PROSITE-ProRule" id="PRU00047"/>
    </source>
</evidence>
<comment type="similarity">
    <text evidence="2">Belongs to the ZCCHC8 family.</text>
</comment>
<sequence length="553" mass="61530">MASEDFIELGSGTGSEAIRLGNETLAPIKVHPEEGNPVSDNLDKVEPCDRENDDQLLQRVDLDDDLIHQSVVLQESVELTESVTVAESVNMAEPGYMENGPTGACIVDNHLTEQSSMTGVKRVRVTSDEQPSVHVVFKSLTRASRKKLEELLKQWSEWHAQNEAKPDASSKEALEYGEQTYFPALYVGLEKSAMVSFRVDKRARNGEFDYVESDLVPLYDRGYVLGSTSANGSADSERIEPLEASRCFNCSSYSHSLKDCPKPRDNVAINLARKQHSSSKRNSTSGSRNQTRYYQSSSGKYDDLRAGVLGPELRKCLGIGEFDPPPWLHRMRELGYPPGYLDVVEDEDQPSGITIYADEETNAEYEEGELSDKGEPEPPEKKMTVDFPGINAPIPENGDSRRWAASPAFPSSSDSLKSRTQHRPNRFEINKGSLPDQKRSWDHRDNGPSSLDYAAPCQSPGYSPFDRQSVPRSPSLRRSLSDRARAPLPHEGSPGHILQSSSLHPSGHTQSTAERYGWTATVDHRGHENQHSASAGDSSLRRDRSNARHHQRR</sequence>
<evidence type="ECO:0000256" key="8">
    <source>
        <dbReference type="SAM" id="MobiDB-lite"/>
    </source>
</evidence>
<feature type="compositionally biased region" description="Basic and acidic residues" evidence="8">
    <location>
        <begin position="370"/>
        <end position="384"/>
    </location>
</feature>
<gene>
    <name evidence="10" type="primary">zcchc8_0</name>
    <name evidence="11" type="synonym">zcchc8_1</name>
    <name evidence="10" type="ORF">g.42701</name>
    <name evidence="11" type="ORF">g.42702</name>
</gene>
<dbReference type="SMART" id="SM00581">
    <property type="entry name" value="PSP"/>
    <property type="match status" value="1"/>
</dbReference>
<evidence type="ECO:0000256" key="1">
    <source>
        <dbReference type="ARBA" id="ARBA00004642"/>
    </source>
</evidence>
<keyword evidence="5" id="KW-0862">Zinc</keyword>
<dbReference type="GO" id="GO:0071013">
    <property type="term" value="C:catalytic step 2 spliceosome"/>
    <property type="evidence" value="ECO:0007669"/>
    <property type="project" value="TreeGrafter"/>
</dbReference>
<evidence type="ECO:0000256" key="4">
    <source>
        <dbReference type="ARBA" id="ARBA00022771"/>
    </source>
</evidence>
<organism evidence="10">
    <name type="scientific">Anthurium amnicola</name>
    <dbReference type="NCBI Taxonomy" id="1678845"/>
    <lineage>
        <taxon>Eukaryota</taxon>
        <taxon>Viridiplantae</taxon>
        <taxon>Streptophyta</taxon>
        <taxon>Embryophyta</taxon>
        <taxon>Tracheophyta</taxon>
        <taxon>Spermatophyta</taxon>
        <taxon>Magnoliopsida</taxon>
        <taxon>Liliopsida</taxon>
        <taxon>Araceae</taxon>
        <taxon>Pothoideae</taxon>
        <taxon>Potheae</taxon>
        <taxon>Anthurium</taxon>
    </lineage>
</organism>
<keyword evidence="6" id="KW-0539">Nucleus</keyword>